<name>A0AAE0HW49_9PEZI</name>
<keyword evidence="3" id="KW-1185">Reference proteome</keyword>
<reference evidence="2" key="1">
    <citation type="journal article" date="2023" name="Mol. Phylogenet. Evol.">
        <title>Genome-scale phylogeny and comparative genomics of the fungal order Sordariales.</title>
        <authorList>
            <person name="Hensen N."/>
            <person name="Bonometti L."/>
            <person name="Westerberg I."/>
            <person name="Brannstrom I.O."/>
            <person name="Guillou S."/>
            <person name="Cros-Aarteil S."/>
            <person name="Calhoun S."/>
            <person name="Haridas S."/>
            <person name="Kuo A."/>
            <person name="Mondo S."/>
            <person name="Pangilinan J."/>
            <person name="Riley R."/>
            <person name="LaButti K."/>
            <person name="Andreopoulos B."/>
            <person name="Lipzen A."/>
            <person name="Chen C."/>
            <person name="Yan M."/>
            <person name="Daum C."/>
            <person name="Ng V."/>
            <person name="Clum A."/>
            <person name="Steindorff A."/>
            <person name="Ohm R.A."/>
            <person name="Martin F."/>
            <person name="Silar P."/>
            <person name="Natvig D.O."/>
            <person name="Lalanne C."/>
            <person name="Gautier V."/>
            <person name="Ament-Velasquez S.L."/>
            <person name="Kruys A."/>
            <person name="Hutchinson M.I."/>
            <person name="Powell A.J."/>
            <person name="Barry K."/>
            <person name="Miller A.N."/>
            <person name="Grigoriev I.V."/>
            <person name="Debuchy R."/>
            <person name="Gladieux P."/>
            <person name="Hiltunen Thoren M."/>
            <person name="Johannesson H."/>
        </authorList>
    </citation>
    <scope>NUCLEOTIDE SEQUENCE</scope>
    <source>
        <strain evidence="2">CBS 118394</strain>
    </source>
</reference>
<protein>
    <submittedName>
        <fullName evidence="2">Uncharacterized protein</fullName>
    </submittedName>
</protein>
<proteinExistence type="predicted"/>
<evidence type="ECO:0000313" key="3">
    <source>
        <dbReference type="Proteomes" id="UP001283341"/>
    </source>
</evidence>
<gene>
    <name evidence="2" type="ORF">B0H66DRAFT_368812</name>
</gene>
<dbReference type="InterPro" id="IPR020301">
    <property type="entry name" value="Mrx7"/>
</dbReference>
<evidence type="ECO:0000256" key="1">
    <source>
        <dbReference type="SAM" id="MobiDB-lite"/>
    </source>
</evidence>
<dbReference type="AlphaFoldDB" id="A0AAE0HW49"/>
<comment type="caution">
    <text evidence="2">The sequence shown here is derived from an EMBL/GenBank/DDBJ whole genome shotgun (WGS) entry which is preliminary data.</text>
</comment>
<accession>A0AAE0HW49</accession>
<dbReference type="EMBL" id="JAUEDM010000007">
    <property type="protein sequence ID" value="KAK3313965.1"/>
    <property type="molecule type" value="Genomic_DNA"/>
</dbReference>
<reference evidence="2" key="2">
    <citation type="submission" date="2023-06" db="EMBL/GenBank/DDBJ databases">
        <authorList>
            <consortium name="Lawrence Berkeley National Laboratory"/>
            <person name="Haridas S."/>
            <person name="Hensen N."/>
            <person name="Bonometti L."/>
            <person name="Westerberg I."/>
            <person name="Brannstrom I.O."/>
            <person name="Guillou S."/>
            <person name="Cros-Aarteil S."/>
            <person name="Calhoun S."/>
            <person name="Kuo A."/>
            <person name="Mondo S."/>
            <person name="Pangilinan J."/>
            <person name="Riley R."/>
            <person name="Labutti K."/>
            <person name="Andreopoulos B."/>
            <person name="Lipzen A."/>
            <person name="Chen C."/>
            <person name="Yanf M."/>
            <person name="Daum C."/>
            <person name="Ng V."/>
            <person name="Clum A."/>
            <person name="Steindorff A."/>
            <person name="Ohm R."/>
            <person name="Martin F."/>
            <person name="Silar P."/>
            <person name="Natvig D."/>
            <person name="Lalanne C."/>
            <person name="Gautier V."/>
            <person name="Ament-Velasquez S.L."/>
            <person name="Kruys A."/>
            <person name="Hutchinson M.I."/>
            <person name="Powell A.J."/>
            <person name="Barry K."/>
            <person name="Miller A.N."/>
            <person name="Grigoriev I.V."/>
            <person name="Debuchy R."/>
            <person name="Gladieux P."/>
            <person name="Thoren M.H."/>
            <person name="Johannesson H."/>
        </authorList>
    </citation>
    <scope>NUCLEOTIDE SEQUENCE</scope>
    <source>
        <strain evidence="2">CBS 118394</strain>
    </source>
</reference>
<feature type="region of interest" description="Disordered" evidence="1">
    <location>
        <begin position="42"/>
        <end position="63"/>
    </location>
</feature>
<organism evidence="2 3">
    <name type="scientific">Apodospora peruviana</name>
    <dbReference type="NCBI Taxonomy" id="516989"/>
    <lineage>
        <taxon>Eukaryota</taxon>
        <taxon>Fungi</taxon>
        <taxon>Dikarya</taxon>
        <taxon>Ascomycota</taxon>
        <taxon>Pezizomycotina</taxon>
        <taxon>Sordariomycetes</taxon>
        <taxon>Sordariomycetidae</taxon>
        <taxon>Sordariales</taxon>
        <taxon>Lasiosphaeriaceae</taxon>
        <taxon>Apodospora</taxon>
    </lineage>
</organism>
<feature type="compositionally biased region" description="Basic and acidic residues" evidence="1">
    <location>
        <begin position="42"/>
        <end position="55"/>
    </location>
</feature>
<dbReference type="Proteomes" id="UP001283341">
    <property type="component" value="Unassembled WGS sequence"/>
</dbReference>
<evidence type="ECO:0000313" key="2">
    <source>
        <dbReference type="EMBL" id="KAK3313965.1"/>
    </source>
</evidence>
<sequence length="89" mass="10333">MVRLFLLVMISRMEDAIVNSLLRSSRFHHGVRKIQRTVQDIRHGRNPDEPLREGEATEDPNLEKGSFFGHFLDELRNQIRGAPTEPPKK</sequence>
<dbReference type="Pfam" id="PF10906">
    <property type="entry name" value="Mrx7"/>
    <property type="match status" value="1"/>
</dbReference>